<dbReference type="Proteomes" id="UP000076023">
    <property type="component" value="Unassembled WGS sequence"/>
</dbReference>
<evidence type="ECO:0000313" key="3">
    <source>
        <dbReference type="Proteomes" id="UP000076023"/>
    </source>
</evidence>
<dbReference type="InParanoid" id="A0A146G1X9"/>
<keyword evidence="3" id="KW-1185">Reference proteome</keyword>
<comment type="caution">
    <text evidence="2">The sequence shown here is derived from an EMBL/GenBank/DDBJ whole genome shotgun (WGS) entry which is preliminary data.</text>
</comment>
<dbReference type="OrthoDB" id="173922at2"/>
<dbReference type="EMBL" id="BDCO01000002">
    <property type="protein sequence ID" value="GAT31835.1"/>
    <property type="molecule type" value="Genomic_DNA"/>
</dbReference>
<dbReference type="RefSeq" id="WP_075077710.1">
    <property type="nucleotide sequence ID" value="NZ_BDCO01000002.1"/>
</dbReference>
<accession>A0A146G1X9</accession>
<evidence type="ECO:0000313" key="2">
    <source>
        <dbReference type="EMBL" id="GAT31835.1"/>
    </source>
</evidence>
<protein>
    <recommendedName>
        <fullName evidence="4">Verru_Chthon cassette protein A</fullName>
    </recommendedName>
</protein>
<gene>
    <name evidence="2" type="ORF">TSACC_2229</name>
</gene>
<name>A0A146G1X9_TERSA</name>
<keyword evidence="1" id="KW-0812">Transmembrane</keyword>
<evidence type="ECO:0000256" key="1">
    <source>
        <dbReference type="SAM" id="Phobius"/>
    </source>
</evidence>
<sequence>MSPSPDSFPRSNPSRRTRGVALITVLSLVVVVSLILVAFVAAMRVERTASFSYSQALSAEQVAQGGLRLIVAELQNEMGKDAAADLTYPQKPLYTNVSSTNVMPQPVGTNSAMTNLLKISSTTAPYTGSQASGKLIASSVNTFTSSQNGRYIDTNRWNLPQLGNFPTTASTPNWIIMTRAGATNGSGLSFGATGNTANNPAPGNTNFAIGRFAYAIYDVGGLLDITLAGYPAALTATQIEQIKGLLAGVSPANASSSINQDDLVQWRNAASKSSYVNYVTNFLTTNAAGTVYPGDNTFLSRQDLIKAAQGGIAGLSTNALPNLTTFSRDRNSPAWGPTYNASSLGGVSTPAYAYKNNAGVSTSSPFSGASPNPNRFLPGVRFTSTNTITNYNSSGTAYTYTVEPGDEVIQRRFPLSRLAWVGSGGPNGVSAAAVQACFGLVWGPSLDPALGGASVWKYVGVSGSTEQQRIKTLSEVATEGRAPDFFELLQAAILQGSLGLNGNAGASGGSSAYNASIQQTYPMFQILRMGAAAIDQADTDSFPTAIEYSQGGTSWLACGVESLPGIASITPVIGAQANSQTPTQTSANAAVYLTFNLWNPHQTVSSSLPRVRIRVKGSVAVYNKYGDNGSLPETLGSGNEPGFVSTLDQSIELSSTAVGGFGAPATLREADIYDPSTNLGSTTTMPSPATAGAWVKAYTLGVVNPVSDVAALRLRDFPFKLGTTSTLTSSQFNSVKVSLGYDATATISKSFNVVMEYLRPNGSSGEWIPYQYATGINDNTTWFRDVLASLPIVSSVQRASDSQYYANFISYLSGPYPSGWTVDSATGAVQNSETGDPWSTPGSGGKVRITHDNSWDRSPIFASNDPRSTRFNAWVFIRSGLAAALLAEHTILWSSTNNAAPFEKGFGGGSTMVERKPTIFGDNYFPAQLARNNYGRNTAIADSSNNTVTASGSSSETSYVDNDGLRRISDSGLFVDATGISGNPFERSIDKPVVLNRPFRTVGELGFVFRDGPWKTLDLFSSKSADSALLDIFSVQDSTQPFVTGKVNLNTRNQDVLKSLLAGTVIDPVASISMTSTTATTLAASISGFTATNKIVNKSELATLVSPFLSPTTGSTTSGNFPNNDAQNIKLRREAFVRALGDVTQTRTWNLMIDLIAQSGRYSPSASALAQFTVESERRYWLHVAIDRFTGKVIDQRIEVVTE</sequence>
<dbReference type="STRING" id="690879.TSACC_2229"/>
<proteinExistence type="predicted"/>
<feature type="transmembrane region" description="Helical" evidence="1">
    <location>
        <begin position="20"/>
        <end position="43"/>
    </location>
</feature>
<keyword evidence="1" id="KW-1133">Transmembrane helix</keyword>
<dbReference type="AlphaFoldDB" id="A0A146G1X9"/>
<organism evidence="2 3">
    <name type="scientific">Terrimicrobium sacchariphilum</name>
    <dbReference type="NCBI Taxonomy" id="690879"/>
    <lineage>
        <taxon>Bacteria</taxon>
        <taxon>Pseudomonadati</taxon>
        <taxon>Verrucomicrobiota</taxon>
        <taxon>Terrimicrobiia</taxon>
        <taxon>Terrimicrobiales</taxon>
        <taxon>Terrimicrobiaceae</taxon>
        <taxon>Terrimicrobium</taxon>
    </lineage>
</organism>
<keyword evidence="1" id="KW-0472">Membrane</keyword>
<evidence type="ECO:0008006" key="4">
    <source>
        <dbReference type="Google" id="ProtNLM"/>
    </source>
</evidence>
<reference evidence="3" key="1">
    <citation type="journal article" date="2017" name="Genome Announc.">
        <title>Draft Genome Sequence of Terrimicrobium sacchariphilum NM-5T, a Facultative Anaerobic Soil Bacterium of the Class Spartobacteria.</title>
        <authorList>
            <person name="Qiu Y.L."/>
            <person name="Tourlousse D.M."/>
            <person name="Matsuura N."/>
            <person name="Ohashi A."/>
            <person name="Sekiguchi Y."/>
        </authorList>
    </citation>
    <scope>NUCLEOTIDE SEQUENCE [LARGE SCALE GENOMIC DNA]</scope>
    <source>
        <strain evidence="3">NM-5</strain>
    </source>
</reference>